<dbReference type="Gene3D" id="3.40.50.2000">
    <property type="entry name" value="Glycogen Phosphorylase B"/>
    <property type="match status" value="2"/>
</dbReference>
<evidence type="ECO:0000256" key="1">
    <source>
        <dbReference type="ARBA" id="ARBA00022676"/>
    </source>
</evidence>
<sequence length="392" mass="45814">MEKIQILFIKIGNLINFLFNTFIIKIIHLKKRPIKENTLLIIRLDSIGDYILVQNFLSILRTDSIYKDYNITLCGNIIWKDLAEYCNKNTFNNYIWINRKKFKWNFRYKFEILKQVYLSGYEVAIETIFSREILFGDTIIKASKAKERIGSTGSPENKGKWKRKLFTDENYTKLITQSEENLFEFYRNKDFFEKLLKKKIDISKPMLDFSSVKLNLSLTKDYIVIVPGAQEKARRWSEKKFAELIKSLLEAYPYDILLVGSAAEKETTKKILEEVKSERVQDLAGKTTLPELGKIISMAKLLISNDTSAVHFAASLNTRFVCISNGQRFGRFIPYPNEMNLKCIFIYPVTLEQRISQDARIDEEIKISSEFDINEISLEKVFNAVKEILKEN</sequence>
<dbReference type="GO" id="GO:0005829">
    <property type="term" value="C:cytosol"/>
    <property type="evidence" value="ECO:0007669"/>
    <property type="project" value="TreeGrafter"/>
</dbReference>
<organism evidence="4">
    <name type="scientific">Ignavibacterium album</name>
    <dbReference type="NCBI Taxonomy" id="591197"/>
    <lineage>
        <taxon>Bacteria</taxon>
        <taxon>Pseudomonadati</taxon>
        <taxon>Ignavibacteriota</taxon>
        <taxon>Ignavibacteria</taxon>
        <taxon>Ignavibacteriales</taxon>
        <taxon>Ignavibacteriaceae</taxon>
        <taxon>Ignavibacterium</taxon>
    </lineage>
</organism>
<evidence type="ECO:0000313" key="4">
    <source>
        <dbReference type="EMBL" id="HGT49306.1"/>
    </source>
</evidence>
<dbReference type="InterPro" id="IPR002201">
    <property type="entry name" value="Glyco_trans_9"/>
</dbReference>
<protein>
    <recommendedName>
        <fullName evidence="5">ADP-heptose:LPS heptosyltransferase</fullName>
    </recommendedName>
</protein>
<dbReference type="AlphaFoldDB" id="A0A832G8R1"/>
<feature type="transmembrane region" description="Helical" evidence="3">
    <location>
        <begin position="6"/>
        <end position="27"/>
    </location>
</feature>
<dbReference type="CDD" id="cd03789">
    <property type="entry name" value="GT9_LPS_heptosyltransferase"/>
    <property type="match status" value="1"/>
</dbReference>
<evidence type="ECO:0000256" key="2">
    <source>
        <dbReference type="ARBA" id="ARBA00022679"/>
    </source>
</evidence>
<gene>
    <name evidence="4" type="ORF">ENS56_14805</name>
</gene>
<keyword evidence="3" id="KW-0812">Transmembrane</keyword>
<keyword evidence="3" id="KW-0472">Membrane</keyword>
<dbReference type="PANTHER" id="PTHR30160">
    <property type="entry name" value="TETRAACYLDISACCHARIDE 4'-KINASE-RELATED"/>
    <property type="match status" value="1"/>
</dbReference>
<evidence type="ECO:0000256" key="3">
    <source>
        <dbReference type="SAM" id="Phobius"/>
    </source>
</evidence>
<evidence type="ECO:0008006" key="5">
    <source>
        <dbReference type="Google" id="ProtNLM"/>
    </source>
</evidence>
<keyword evidence="2" id="KW-0808">Transferase</keyword>
<dbReference type="PANTHER" id="PTHR30160:SF1">
    <property type="entry name" value="LIPOPOLYSACCHARIDE 1,2-N-ACETYLGLUCOSAMINETRANSFERASE-RELATED"/>
    <property type="match status" value="1"/>
</dbReference>
<dbReference type="SUPFAM" id="SSF53756">
    <property type="entry name" value="UDP-Glycosyltransferase/glycogen phosphorylase"/>
    <property type="match status" value="1"/>
</dbReference>
<dbReference type="EMBL" id="DSVI01000027">
    <property type="protein sequence ID" value="HGT49306.1"/>
    <property type="molecule type" value="Genomic_DNA"/>
</dbReference>
<reference evidence="4" key="1">
    <citation type="journal article" date="2020" name="mSystems">
        <title>Genome- and Community-Level Interaction Insights into Carbon Utilization and Element Cycling Functions of Hydrothermarchaeota in Hydrothermal Sediment.</title>
        <authorList>
            <person name="Zhou Z."/>
            <person name="Liu Y."/>
            <person name="Xu W."/>
            <person name="Pan J."/>
            <person name="Luo Z.H."/>
            <person name="Li M."/>
        </authorList>
    </citation>
    <scope>NUCLEOTIDE SEQUENCE [LARGE SCALE GENOMIC DNA]</scope>
    <source>
        <strain evidence="4">SpSt-500</strain>
    </source>
</reference>
<keyword evidence="3" id="KW-1133">Transmembrane helix</keyword>
<comment type="caution">
    <text evidence="4">The sequence shown here is derived from an EMBL/GenBank/DDBJ whole genome shotgun (WGS) entry which is preliminary data.</text>
</comment>
<dbReference type="GO" id="GO:0009244">
    <property type="term" value="P:lipopolysaccharide core region biosynthetic process"/>
    <property type="evidence" value="ECO:0007669"/>
    <property type="project" value="TreeGrafter"/>
</dbReference>
<dbReference type="Pfam" id="PF01075">
    <property type="entry name" value="Glyco_transf_9"/>
    <property type="match status" value="1"/>
</dbReference>
<name>A0A832G8R1_9BACT</name>
<keyword evidence="1" id="KW-0328">Glycosyltransferase</keyword>
<dbReference type="GO" id="GO:0008713">
    <property type="term" value="F:ADP-heptose-lipopolysaccharide heptosyltransferase activity"/>
    <property type="evidence" value="ECO:0007669"/>
    <property type="project" value="TreeGrafter"/>
</dbReference>
<dbReference type="InterPro" id="IPR051199">
    <property type="entry name" value="LPS_LOS_Heptosyltrfase"/>
</dbReference>
<accession>A0A832G8R1</accession>
<proteinExistence type="predicted"/>